<protein>
    <recommendedName>
        <fullName evidence="1">non-specific serine/threonine protein kinase</fullName>
        <ecNumber evidence="1">2.7.11.1</ecNumber>
    </recommendedName>
</protein>
<evidence type="ECO:0000313" key="14">
    <source>
        <dbReference type="Proteomes" id="UP001212152"/>
    </source>
</evidence>
<dbReference type="Pfam" id="PF00069">
    <property type="entry name" value="Pkinase"/>
    <property type="match status" value="1"/>
</dbReference>
<reference evidence="13" key="1">
    <citation type="submission" date="2020-05" db="EMBL/GenBank/DDBJ databases">
        <title>Phylogenomic resolution of chytrid fungi.</title>
        <authorList>
            <person name="Stajich J.E."/>
            <person name="Amses K."/>
            <person name="Simmons R."/>
            <person name="Seto K."/>
            <person name="Myers J."/>
            <person name="Bonds A."/>
            <person name="Quandt C.A."/>
            <person name="Barry K."/>
            <person name="Liu P."/>
            <person name="Grigoriev I."/>
            <person name="Longcore J.E."/>
            <person name="James T.Y."/>
        </authorList>
    </citation>
    <scope>NUCLEOTIDE SEQUENCE</scope>
    <source>
        <strain evidence="13">JEL0379</strain>
    </source>
</reference>
<dbReference type="GO" id="GO:0034272">
    <property type="term" value="C:phosphatidylinositol 3-kinase complex, class III, type II"/>
    <property type="evidence" value="ECO:0007669"/>
    <property type="project" value="TreeGrafter"/>
</dbReference>
<dbReference type="CDD" id="cd13980">
    <property type="entry name" value="STKc_Vps15"/>
    <property type="match status" value="1"/>
</dbReference>
<dbReference type="InterPro" id="IPR055231">
    <property type="entry name" value="2AA_helical"/>
</dbReference>
<dbReference type="EC" id="2.7.11.1" evidence="1"/>
<feature type="compositionally biased region" description="Polar residues" evidence="11">
    <location>
        <begin position="929"/>
        <end position="953"/>
    </location>
</feature>
<keyword evidence="7 13" id="KW-0418">Kinase</keyword>
<organism evidence="13 14">
    <name type="scientific">Geranomyces variabilis</name>
    <dbReference type="NCBI Taxonomy" id="109894"/>
    <lineage>
        <taxon>Eukaryota</taxon>
        <taxon>Fungi</taxon>
        <taxon>Fungi incertae sedis</taxon>
        <taxon>Chytridiomycota</taxon>
        <taxon>Chytridiomycota incertae sedis</taxon>
        <taxon>Chytridiomycetes</taxon>
        <taxon>Spizellomycetales</taxon>
        <taxon>Powellomycetaceae</taxon>
        <taxon>Geranomyces</taxon>
    </lineage>
</organism>
<dbReference type="GO" id="GO:0004674">
    <property type="term" value="F:protein serine/threonine kinase activity"/>
    <property type="evidence" value="ECO:0007669"/>
    <property type="project" value="UniProtKB-KW"/>
</dbReference>
<feature type="region of interest" description="Disordered" evidence="11">
    <location>
        <begin position="364"/>
        <end position="388"/>
    </location>
</feature>
<dbReference type="Gene3D" id="1.10.510.10">
    <property type="entry name" value="Transferase(Phosphotransferase) domain 1"/>
    <property type="match status" value="1"/>
</dbReference>
<feature type="region of interest" description="Disordered" evidence="11">
    <location>
        <begin position="1014"/>
        <end position="1091"/>
    </location>
</feature>
<comment type="caution">
    <text evidence="13">The sequence shown here is derived from an EMBL/GenBank/DDBJ whole genome shotgun (WGS) entry which is preliminary data.</text>
</comment>
<dbReference type="GO" id="GO:0071561">
    <property type="term" value="C:nucleus-vacuole junction"/>
    <property type="evidence" value="ECO:0007669"/>
    <property type="project" value="TreeGrafter"/>
</dbReference>
<dbReference type="InterPro" id="IPR015943">
    <property type="entry name" value="WD40/YVTN_repeat-like_dom_sf"/>
</dbReference>
<dbReference type="PROSITE" id="PS50011">
    <property type="entry name" value="PROTEIN_KINASE_DOM"/>
    <property type="match status" value="1"/>
</dbReference>
<dbReference type="InterPro" id="IPR008271">
    <property type="entry name" value="Ser/Thr_kinase_AS"/>
</dbReference>
<keyword evidence="14" id="KW-1185">Reference proteome</keyword>
<evidence type="ECO:0000313" key="13">
    <source>
        <dbReference type="EMBL" id="KAJ3180081.1"/>
    </source>
</evidence>
<dbReference type="PROSITE" id="PS50294">
    <property type="entry name" value="WD_REPEATS_REGION"/>
    <property type="match status" value="2"/>
</dbReference>
<dbReference type="SUPFAM" id="SSF50978">
    <property type="entry name" value="WD40 repeat-like"/>
    <property type="match status" value="1"/>
</dbReference>
<name>A0AAD5TLD2_9FUNG</name>
<feature type="region of interest" description="Disordered" evidence="11">
    <location>
        <begin position="1549"/>
        <end position="1613"/>
    </location>
</feature>
<dbReference type="EMBL" id="JADGJQ010000018">
    <property type="protein sequence ID" value="KAJ3180081.1"/>
    <property type="molecule type" value="Genomic_DNA"/>
</dbReference>
<evidence type="ECO:0000256" key="10">
    <source>
        <dbReference type="PROSITE-ProRule" id="PRU00221"/>
    </source>
</evidence>
<dbReference type="PROSITE" id="PS50082">
    <property type="entry name" value="WD_REPEATS_2"/>
    <property type="match status" value="3"/>
</dbReference>
<feature type="compositionally biased region" description="Low complexity" evidence="11">
    <location>
        <begin position="1568"/>
        <end position="1593"/>
    </location>
</feature>
<dbReference type="PROSITE" id="PS00108">
    <property type="entry name" value="PROTEIN_KINASE_ST"/>
    <property type="match status" value="1"/>
</dbReference>
<feature type="repeat" description="WD" evidence="10">
    <location>
        <begin position="1191"/>
        <end position="1223"/>
    </location>
</feature>
<dbReference type="PANTHER" id="PTHR17583:SF0">
    <property type="entry name" value="PHOSPHOINOSITIDE 3-KINASE REGULATORY SUBUNIT 4"/>
    <property type="match status" value="1"/>
</dbReference>
<proteinExistence type="predicted"/>
<dbReference type="GO" id="GO:0005524">
    <property type="term" value="F:ATP binding"/>
    <property type="evidence" value="ECO:0007669"/>
    <property type="project" value="UniProtKB-KW"/>
</dbReference>
<dbReference type="GO" id="GO:0034271">
    <property type="term" value="C:phosphatidylinositol 3-kinase complex, class III, type I"/>
    <property type="evidence" value="ECO:0007669"/>
    <property type="project" value="TreeGrafter"/>
</dbReference>
<dbReference type="SUPFAM" id="SSF56112">
    <property type="entry name" value="Protein kinase-like (PK-like)"/>
    <property type="match status" value="1"/>
</dbReference>
<dbReference type="FunFam" id="1.10.510.10:FF:000497">
    <property type="entry name" value="Phosphoinositide 3-kinase regulatory subunit"/>
    <property type="match status" value="1"/>
</dbReference>
<dbReference type="SUPFAM" id="SSF48371">
    <property type="entry name" value="ARM repeat"/>
    <property type="match status" value="1"/>
</dbReference>
<dbReference type="InterPro" id="IPR001680">
    <property type="entry name" value="WD40_rpt"/>
</dbReference>
<dbReference type="GO" id="GO:0005770">
    <property type="term" value="C:late endosome"/>
    <property type="evidence" value="ECO:0007669"/>
    <property type="project" value="TreeGrafter"/>
</dbReference>
<dbReference type="SMART" id="SM00220">
    <property type="entry name" value="S_TKc"/>
    <property type="match status" value="1"/>
</dbReference>
<evidence type="ECO:0000259" key="12">
    <source>
        <dbReference type="PROSITE" id="PS50011"/>
    </source>
</evidence>
<dbReference type="Proteomes" id="UP001212152">
    <property type="component" value="Unassembled WGS sequence"/>
</dbReference>
<evidence type="ECO:0000256" key="7">
    <source>
        <dbReference type="ARBA" id="ARBA00022777"/>
    </source>
</evidence>
<dbReference type="Gene3D" id="2.130.10.10">
    <property type="entry name" value="YVTN repeat-like/Quinoprotein amine dehydrogenase"/>
    <property type="match status" value="2"/>
</dbReference>
<feature type="region of interest" description="Disordered" evidence="11">
    <location>
        <begin position="903"/>
        <end position="953"/>
    </location>
</feature>
<dbReference type="InterPro" id="IPR021133">
    <property type="entry name" value="HEAT_type_2"/>
</dbReference>
<dbReference type="GO" id="GO:0045324">
    <property type="term" value="P:late endosome to vacuole transport"/>
    <property type="evidence" value="ECO:0007669"/>
    <property type="project" value="InterPro"/>
</dbReference>
<feature type="repeat" description="WD" evidence="10">
    <location>
        <begin position="1613"/>
        <end position="1646"/>
    </location>
</feature>
<dbReference type="InterPro" id="IPR016024">
    <property type="entry name" value="ARM-type_fold"/>
</dbReference>
<keyword evidence="3 10" id="KW-0853">WD repeat</keyword>
<keyword evidence="8" id="KW-0067">ATP-binding</keyword>
<evidence type="ECO:0000256" key="5">
    <source>
        <dbReference type="ARBA" id="ARBA00022737"/>
    </source>
</evidence>
<dbReference type="Gene3D" id="1.25.10.10">
    <property type="entry name" value="Leucine-rich Repeat Variant"/>
    <property type="match status" value="1"/>
</dbReference>
<sequence length="1646" mass="180643">MGNTVSSTTPRTATAGIDSYVSELSDVQYEKSLGSGHFMKTIRCKHRDGLVVVKIFIKPDTGISLRDHVNRLKAERDLLLEVPNAFPYQRILETDRAAYLIRQHLYSNLYDRISTRPFLTLGEKKWIAFQLLAGLCDAHARQVCHGDIKTENVLVTSWNWAYLIDFSSFKPTHLPEDNPGDFSFFFDTSSRRVCYLAPERFYAPGEALFSDNDGQLRPSMDIFSLGCTIAELFLEGSPLFSLSQLLRYRSGEYHPLPELEKIEDIHVRSLVKHMIQLDPASRSSAEAYLAEWRGKAFPDVFYTYLHRYAATLTELSMTNPGPSPVTTTHPHPPPVMPASDAKIDLIYHDFAQISASIGTLDASALRESPEPVSGPSPSSDGIRAPPGARSTSVLALSVSIPGYPSDLSAIKRSPDSGKFPIHIVSPAPCSNRPKADGCLLFSTIICAALRNVFYPSSKIHALDLLLALSIHLTDEVRLDRIVPYIMSLADDPNSMVRASAVKTVTQVLGMVESITAANGNIFPEYILPGLAGFTTDGDAFVRATYAQCIASIAESALMVLELAEVLKSETHPELEADGDPYQQMSYDSSLRDLQELVQEEVITLLIDPDPLVKRALLSEMPRLCIIFGRQKANDVLLSHMITYLNGTDWQLRSAFFESIVGVGTFVGGQSLEEYILPLMIQALTDAEEFVVEKVLSALTSLAELGLLQKPKLKDLAAIVLPLVCHPNTWIRNGAVSFVACVARLLPQIDVRCVLYPMVKPYLELDIAQLDEISLLESLKTPISRMLYDQTLNYAAKAGIPWDKERGLSPSALRAAEGSTNAQPSRPAESNELLQRLRTELGMTDEDKEKLFAMKYFISKFAHARRLRKQNADSKNQWAYPDDMNAKSGLVALKNFGATPHTLFLSPSNKRGNEMPSPFLQRPIDDSRMTRATSDSDVSQMTDPNMRSPSPSPVSIAQPALHAVRATGASHRRGASETSIAAYGAWADSQSPIPNRTATNSPVISGLRTASSAASGEPVALTMHRSSSAATLGSPVRRGGGGGPSSIRGTGLPGIPAEPSDQQRPHHFRRPSTASSMGTSATADDMRQSGRDADRLSLMTVNEHPVGVQSKRRDVASSNFAVDGKDMYLRALLDKKTGEYFPPPIPELGPKISLASVLGNANPQRQKRSRSAVTPGTDLKTWRPEGILVAHLVEHSAAVNCIKIAADNLFFATCSDDKTVKIWDTMRLERNVTNRARLTYSGHDGKVMALTFCENTHSIASAADDGSIHVCRVECVKTGTTTRYTGYRPVRTIKLENDHALLLDHYETETQSNLIYATAKGMICGLDLRTMTESWSLQCPPYFGQVTSLLLDQQRTYLITGTHRGVFTIWDLRFGLRVKSFAHPSRRRIHRMHWWAAEAAARTTTIAAAVEGNTNEISLWDINTGECKQVWCAVAGSTAGRNVEQEMHDVYGNGLQMVEPPTIDDFVEGDSQIVQNDERAPMSVHAFEMPPEASILLTCGSDRKLRLLSVANLESSYVVVGMQPGEAPPRYSSHAYGNIKFNFEFTPTHNYTVETPDPKSGSPARSSRRTASTSTLPTVGGSSSRHTSRSGSPSQRSATHAQAGPASFLTGPSITNHRDAITDMVLAQVPYPMIITVGRDGVLKVWK</sequence>
<dbReference type="InterPro" id="IPR045162">
    <property type="entry name" value="Vps15-like"/>
</dbReference>
<dbReference type="InterPro" id="IPR011009">
    <property type="entry name" value="Kinase-like_dom_sf"/>
</dbReference>
<dbReference type="Pfam" id="PF00400">
    <property type="entry name" value="WD40"/>
    <property type="match status" value="2"/>
</dbReference>
<evidence type="ECO:0000256" key="2">
    <source>
        <dbReference type="ARBA" id="ARBA00022527"/>
    </source>
</evidence>
<dbReference type="InterPro" id="IPR011989">
    <property type="entry name" value="ARM-like"/>
</dbReference>
<feature type="repeat" description="WD" evidence="10">
    <location>
        <begin position="1239"/>
        <end position="1269"/>
    </location>
</feature>
<evidence type="ECO:0000256" key="11">
    <source>
        <dbReference type="SAM" id="MobiDB-lite"/>
    </source>
</evidence>
<keyword evidence="4" id="KW-0808">Transferase</keyword>
<dbReference type="GO" id="GO:0006623">
    <property type="term" value="P:protein targeting to vacuole"/>
    <property type="evidence" value="ECO:0007669"/>
    <property type="project" value="TreeGrafter"/>
</dbReference>
<keyword evidence="5" id="KW-0677">Repeat</keyword>
<evidence type="ECO:0000256" key="6">
    <source>
        <dbReference type="ARBA" id="ARBA00022741"/>
    </source>
</evidence>
<feature type="compositionally biased region" description="Low complexity" evidence="11">
    <location>
        <begin position="370"/>
        <end position="379"/>
    </location>
</feature>
<accession>A0AAD5TLD2</accession>
<keyword evidence="6" id="KW-0547">Nucleotide-binding</keyword>
<dbReference type="InterPro" id="IPR000719">
    <property type="entry name" value="Prot_kinase_dom"/>
</dbReference>
<feature type="repeat" description="HEAT" evidence="9">
    <location>
        <begin position="481"/>
        <end position="518"/>
    </location>
</feature>
<dbReference type="Pfam" id="PF22956">
    <property type="entry name" value="VPS15-like_hel"/>
    <property type="match status" value="1"/>
</dbReference>
<dbReference type="PANTHER" id="PTHR17583">
    <property type="entry name" value="PHOSPHOINOSITIDE 3-KINASE REGULATORY SUBUNIT 4"/>
    <property type="match status" value="1"/>
</dbReference>
<gene>
    <name evidence="13" type="primary">VPS15</name>
    <name evidence="13" type="ORF">HDU87_002305</name>
</gene>
<keyword evidence="2" id="KW-0723">Serine/threonine-protein kinase</keyword>
<evidence type="ECO:0000256" key="1">
    <source>
        <dbReference type="ARBA" id="ARBA00012513"/>
    </source>
</evidence>
<evidence type="ECO:0000256" key="4">
    <source>
        <dbReference type="ARBA" id="ARBA00022679"/>
    </source>
</evidence>
<evidence type="ECO:0000256" key="8">
    <source>
        <dbReference type="ARBA" id="ARBA00022840"/>
    </source>
</evidence>
<feature type="domain" description="Protein kinase" evidence="12">
    <location>
        <begin position="27"/>
        <end position="305"/>
    </location>
</feature>
<dbReference type="SMART" id="SM00320">
    <property type="entry name" value="WD40"/>
    <property type="match status" value="5"/>
</dbReference>
<evidence type="ECO:0000256" key="9">
    <source>
        <dbReference type="PROSITE-ProRule" id="PRU00103"/>
    </source>
</evidence>
<dbReference type="InterPro" id="IPR036322">
    <property type="entry name" value="WD40_repeat_dom_sf"/>
</dbReference>
<feature type="compositionally biased region" description="Low complexity" evidence="11">
    <location>
        <begin position="1071"/>
        <end position="1082"/>
    </location>
</feature>
<dbReference type="GO" id="GO:0016236">
    <property type="term" value="P:macroautophagy"/>
    <property type="evidence" value="ECO:0007669"/>
    <property type="project" value="InterPro"/>
</dbReference>
<dbReference type="PROSITE" id="PS50077">
    <property type="entry name" value="HEAT_REPEAT"/>
    <property type="match status" value="1"/>
</dbReference>
<evidence type="ECO:0000256" key="3">
    <source>
        <dbReference type="ARBA" id="ARBA00022574"/>
    </source>
</evidence>